<dbReference type="EMBL" id="JAWWNJ010000072">
    <property type="protein sequence ID" value="KAK7007232.1"/>
    <property type="molecule type" value="Genomic_DNA"/>
</dbReference>
<sequence>MSDLITLHIELSGLWHPVLAMPMEQIQVLTLRPHKWLRFMGYCIYGARGRLQSSPQGISEVNPLETTTFSTDYYYVSGKPGRFIDIDAINDRISDSNLSSRSTQFRKEVVARDSKCIVIQSLNAIPPTLVPGTWPRISGIKDSSHAVRGLARN</sequence>
<evidence type="ECO:0000313" key="1">
    <source>
        <dbReference type="EMBL" id="KAK7007232.1"/>
    </source>
</evidence>
<gene>
    <name evidence="1" type="ORF">R3P38DRAFT_3032118</name>
</gene>
<organism evidence="1 2">
    <name type="scientific">Favolaschia claudopus</name>
    <dbReference type="NCBI Taxonomy" id="2862362"/>
    <lineage>
        <taxon>Eukaryota</taxon>
        <taxon>Fungi</taxon>
        <taxon>Dikarya</taxon>
        <taxon>Basidiomycota</taxon>
        <taxon>Agaricomycotina</taxon>
        <taxon>Agaricomycetes</taxon>
        <taxon>Agaricomycetidae</taxon>
        <taxon>Agaricales</taxon>
        <taxon>Marasmiineae</taxon>
        <taxon>Mycenaceae</taxon>
        <taxon>Favolaschia</taxon>
    </lineage>
</organism>
<keyword evidence="2" id="KW-1185">Reference proteome</keyword>
<protein>
    <submittedName>
        <fullName evidence="1">Uncharacterized protein</fullName>
    </submittedName>
</protein>
<evidence type="ECO:0000313" key="2">
    <source>
        <dbReference type="Proteomes" id="UP001362999"/>
    </source>
</evidence>
<reference evidence="1 2" key="1">
    <citation type="journal article" date="2024" name="J Genomics">
        <title>Draft genome sequencing and assembly of Favolaschia claudopus CIRM-BRFM 2984 isolated from oak limbs.</title>
        <authorList>
            <person name="Navarro D."/>
            <person name="Drula E."/>
            <person name="Chaduli D."/>
            <person name="Cazenave R."/>
            <person name="Ahrendt S."/>
            <person name="Wang J."/>
            <person name="Lipzen A."/>
            <person name="Daum C."/>
            <person name="Barry K."/>
            <person name="Grigoriev I.V."/>
            <person name="Favel A."/>
            <person name="Rosso M.N."/>
            <person name="Martin F."/>
        </authorList>
    </citation>
    <scope>NUCLEOTIDE SEQUENCE [LARGE SCALE GENOMIC DNA]</scope>
    <source>
        <strain evidence="1 2">CIRM-BRFM 2984</strain>
    </source>
</reference>
<proteinExistence type="predicted"/>
<comment type="caution">
    <text evidence="1">The sequence shown here is derived from an EMBL/GenBank/DDBJ whole genome shotgun (WGS) entry which is preliminary data.</text>
</comment>
<name>A0AAW0AFM5_9AGAR</name>
<dbReference type="AlphaFoldDB" id="A0AAW0AFM5"/>
<dbReference type="Proteomes" id="UP001362999">
    <property type="component" value="Unassembled WGS sequence"/>
</dbReference>
<accession>A0AAW0AFM5</accession>